<keyword evidence="5" id="KW-1185">Reference proteome</keyword>
<dbReference type="CDD" id="cd05327">
    <property type="entry name" value="retinol-DH_like_SDR_c_like"/>
    <property type="match status" value="1"/>
</dbReference>
<dbReference type="Proteomes" id="UP000664534">
    <property type="component" value="Unassembled WGS sequence"/>
</dbReference>
<name>A0A8H3PIC0_9LECA</name>
<evidence type="ECO:0000256" key="3">
    <source>
        <dbReference type="ARBA" id="ARBA00023002"/>
    </source>
</evidence>
<dbReference type="PRINTS" id="PR00081">
    <property type="entry name" value="GDHRDH"/>
</dbReference>
<sequence>MSCEKFTPFHAQDIPDSSGYVAIVTGGNSGIGYETTLQLALHGARVYIAGRSPDRVNKAIEQMKASSAKPLDLHMLEIDLQSLRSVKEGAEEFMRQEKRLDLLINNAGIMAVPFKLTTDGFETQWQTNHLGPFLLTKTLLPILESTAASSGSKNRVRIINVSSDAAILPPTPNQLDMARPNLEHVTGAMNGWKRYGHSKIASIVHARALHDRLRSKGISAYSVHPGIIATNLQTASSGLFSMLVRHLIRWGLMPGLLSIPDGATSTLFCATSEQAVVNSGGYFAPFGKTDRRPDRWNVDKSVVEKLWVESERMIEGAGF</sequence>
<comment type="caution">
    <text evidence="4">The sequence shown here is derived from an EMBL/GenBank/DDBJ whole genome shotgun (WGS) entry which is preliminary data.</text>
</comment>
<dbReference type="InterPro" id="IPR036291">
    <property type="entry name" value="NAD(P)-bd_dom_sf"/>
</dbReference>
<dbReference type="SUPFAM" id="SSF51735">
    <property type="entry name" value="NAD(P)-binding Rossmann-fold domains"/>
    <property type="match status" value="1"/>
</dbReference>
<dbReference type="GO" id="GO:0016491">
    <property type="term" value="F:oxidoreductase activity"/>
    <property type="evidence" value="ECO:0007669"/>
    <property type="project" value="UniProtKB-KW"/>
</dbReference>
<dbReference type="AlphaFoldDB" id="A0A8H3PIC0"/>
<reference evidence="4" key="1">
    <citation type="submission" date="2021-03" db="EMBL/GenBank/DDBJ databases">
        <authorList>
            <person name="Tagirdzhanova G."/>
        </authorList>
    </citation>
    <scope>NUCLEOTIDE SEQUENCE</scope>
</reference>
<protein>
    <recommendedName>
        <fullName evidence="6">NAD(P)-binding protein</fullName>
    </recommendedName>
</protein>
<dbReference type="EMBL" id="CAJPDT010000148">
    <property type="protein sequence ID" value="CAF9941403.1"/>
    <property type="molecule type" value="Genomic_DNA"/>
</dbReference>
<accession>A0A8H3PIC0</accession>
<keyword evidence="2" id="KW-0521">NADP</keyword>
<evidence type="ECO:0000256" key="1">
    <source>
        <dbReference type="ARBA" id="ARBA00006484"/>
    </source>
</evidence>
<gene>
    <name evidence="4" type="ORF">IMSHALPRED_002557</name>
</gene>
<dbReference type="PANTHER" id="PTHR24320:SF282">
    <property type="entry name" value="WW DOMAIN-CONTAINING OXIDOREDUCTASE"/>
    <property type="match status" value="1"/>
</dbReference>
<comment type="similarity">
    <text evidence="1">Belongs to the short-chain dehydrogenases/reductases (SDR) family.</text>
</comment>
<dbReference type="OrthoDB" id="191139at2759"/>
<dbReference type="InterPro" id="IPR002347">
    <property type="entry name" value="SDR_fam"/>
</dbReference>
<proteinExistence type="inferred from homology"/>
<dbReference type="Gene3D" id="3.40.50.720">
    <property type="entry name" value="NAD(P)-binding Rossmann-like Domain"/>
    <property type="match status" value="1"/>
</dbReference>
<keyword evidence="3" id="KW-0560">Oxidoreductase</keyword>
<evidence type="ECO:0008006" key="6">
    <source>
        <dbReference type="Google" id="ProtNLM"/>
    </source>
</evidence>
<organism evidence="4 5">
    <name type="scientific">Imshaugia aleurites</name>
    <dbReference type="NCBI Taxonomy" id="172621"/>
    <lineage>
        <taxon>Eukaryota</taxon>
        <taxon>Fungi</taxon>
        <taxon>Dikarya</taxon>
        <taxon>Ascomycota</taxon>
        <taxon>Pezizomycotina</taxon>
        <taxon>Lecanoromycetes</taxon>
        <taxon>OSLEUM clade</taxon>
        <taxon>Lecanoromycetidae</taxon>
        <taxon>Lecanorales</taxon>
        <taxon>Lecanorineae</taxon>
        <taxon>Parmeliaceae</taxon>
        <taxon>Imshaugia</taxon>
    </lineage>
</organism>
<evidence type="ECO:0000256" key="2">
    <source>
        <dbReference type="ARBA" id="ARBA00022857"/>
    </source>
</evidence>
<dbReference type="Pfam" id="PF00106">
    <property type="entry name" value="adh_short"/>
    <property type="match status" value="1"/>
</dbReference>
<dbReference type="PANTHER" id="PTHR24320">
    <property type="entry name" value="RETINOL DEHYDROGENASE"/>
    <property type="match status" value="1"/>
</dbReference>
<evidence type="ECO:0000313" key="5">
    <source>
        <dbReference type="Proteomes" id="UP000664534"/>
    </source>
</evidence>
<evidence type="ECO:0000313" key="4">
    <source>
        <dbReference type="EMBL" id="CAF9941403.1"/>
    </source>
</evidence>